<gene>
    <name evidence="1" type="ORF">J2X06_002412</name>
</gene>
<protein>
    <submittedName>
        <fullName evidence="1">FMN phosphatase YigB (HAD superfamily)</fullName>
    </submittedName>
</protein>
<keyword evidence="2" id="KW-1185">Reference proteome</keyword>
<evidence type="ECO:0000313" key="2">
    <source>
        <dbReference type="Proteomes" id="UP001251524"/>
    </source>
</evidence>
<accession>A0ABU1WC80</accession>
<organism evidence="1 2">
    <name type="scientific">Lysobacter niastensis</name>
    <dbReference type="NCBI Taxonomy" id="380629"/>
    <lineage>
        <taxon>Bacteria</taxon>
        <taxon>Pseudomonadati</taxon>
        <taxon>Pseudomonadota</taxon>
        <taxon>Gammaproteobacteria</taxon>
        <taxon>Lysobacterales</taxon>
        <taxon>Lysobacteraceae</taxon>
        <taxon>Lysobacter</taxon>
    </lineage>
</organism>
<reference evidence="1 2" key="1">
    <citation type="submission" date="2023-07" db="EMBL/GenBank/DDBJ databases">
        <title>Sorghum-associated microbial communities from plants grown in Nebraska, USA.</title>
        <authorList>
            <person name="Schachtman D."/>
        </authorList>
    </citation>
    <scope>NUCLEOTIDE SEQUENCE [LARGE SCALE GENOMIC DNA]</scope>
    <source>
        <strain evidence="1 2">BE198</strain>
    </source>
</reference>
<dbReference type="RefSeq" id="WP_310062713.1">
    <property type="nucleotide sequence ID" value="NZ_JAVDVY010000002.1"/>
</dbReference>
<comment type="caution">
    <text evidence="1">The sequence shown here is derived from an EMBL/GenBank/DDBJ whole genome shotgun (WGS) entry which is preliminary data.</text>
</comment>
<dbReference type="EMBL" id="JAVDVY010000002">
    <property type="protein sequence ID" value="MDR7135203.1"/>
    <property type="molecule type" value="Genomic_DNA"/>
</dbReference>
<dbReference type="Gene3D" id="3.40.50.1000">
    <property type="entry name" value="HAD superfamily/HAD-like"/>
    <property type="match status" value="1"/>
</dbReference>
<dbReference type="Proteomes" id="UP001251524">
    <property type="component" value="Unassembled WGS sequence"/>
</dbReference>
<evidence type="ECO:0000313" key="1">
    <source>
        <dbReference type="EMBL" id="MDR7135203.1"/>
    </source>
</evidence>
<sequence>MARSLGNVITAARGAIDRHGGGWSGTCAVLRRSYKVFRALGLRGLLRRVGGAAIRTSAPPAPLPDVAFPRPAPIEQVTLKTGVMAHVFYPDLIEEFAEYLQHIPVPFVLMVSVMDQDARDKAEARFSRLSQVSALHIRIVPNRGRDIAPMLVTFRDEILALDLVCHIHTKKSLYTGNEQENWRRYLLQSLLGTPSRVGWIIGLFQAMPELGMVYPESFRSVSLAAHTWLSNAERAREIGDRLGIAINPSEYLDFAAGSMFWARVDGIRPLFELGLTLSSFPEEAGQNDGTLQHAIERMLAQMVRHRKMLLGILPANGDLEPRTEGARNWHAYFDTPVGEQIVARSIDADVVSFDVFDTLVVRPFLTPAGSLAYLEHRVRQRFGVDGFALLRTRAESRARARAGVDVSLATIYATLAELPEAKELDAAALQQMELDLERNQLRARAAISECAARAAREGKRVVAVSDMYLSEATLRDLLPTSVSEAMERIYVSCDTGWRKDTGEAWKQLPANLGEHTGAWLHVGDNEHSDKQIPHDLGFLPPVHVLRPSSLLEVVPALRLLRPTAEQAARWPEQLWLGLLANRFSQLADLAPDAFSDTIRLDEPEMLGYAVFGPLILDYLTWTTRLALEQGAEKILFLSREGYLLHQAFKALQPYIPAAASLEGTYLLASRRAVGTATLRSIDDVDHILGGTFTGSLHQLVSARMGQQIAEAVTVVLGEEAARTEVFLPEMRAAVIGMLRPAASRILGLANIEREAYLAYWSSQVGQSRVILSDVGYAGTIQTHLARLTGLTLSGAYFALNAQAGQTGLHGGQARARFHDQRHQPGESCAVLRYDLLLESILTAPTAQFSHFKADSDGLRPHYVGEGRRSFAHVSRVHKGVEAFIRDVGNVVGSDALHMEFDPALVQQPLHCLGAGQWRAGAWYHDLLVDDHYTGRGAVAIERTAPG</sequence>
<dbReference type="InterPro" id="IPR036412">
    <property type="entry name" value="HAD-like_sf"/>
</dbReference>
<dbReference type="InterPro" id="IPR007739">
    <property type="entry name" value="RgpF"/>
</dbReference>
<dbReference type="Pfam" id="PF05045">
    <property type="entry name" value="RgpF"/>
    <property type="match status" value="1"/>
</dbReference>
<proteinExistence type="predicted"/>
<dbReference type="Gene3D" id="1.10.150.400">
    <property type="match status" value="1"/>
</dbReference>
<name>A0ABU1WC80_9GAMM</name>
<dbReference type="InterPro" id="IPR023214">
    <property type="entry name" value="HAD_sf"/>
</dbReference>
<dbReference type="SUPFAM" id="SSF56784">
    <property type="entry name" value="HAD-like"/>
    <property type="match status" value="1"/>
</dbReference>